<name>A0AA40VVU2_9NOST</name>
<keyword evidence="3" id="KW-0238">DNA-binding</keyword>
<feature type="coiled-coil region" evidence="5">
    <location>
        <begin position="293"/>
        <end position="320"/>
    </location>
</feature>
<gene>
    <name evidence="8" type="ORF">FNW02_37405</name>
</gene>
<evidence type="ECO:0000313" key="9">
    <source>
        <dbReference type="Proteomes" id="UP001165986"/>
    </source>
</evidence>
<protein>
    <submittedName>
        <fullName evidence="8">Tn3 family transposase</fullName>
    </submittedName>
</protein>
<evidence type="ECO:0000256" key="4">
    <source>
        <dbReference type="ARBA" id="ARBA00023172"/>
    </source>
</evidence>
<dbReference type="InterPro" id="IPR002513">
    <property type="entry name" value="Tn3_Tnp_DDE_dom"/>
</dbReference>
<dbReference type="NCBIfam" id="NF033527">
    <property type="entry name" value="transpos_Tn3"/>
    <property type="match status" value="1"/>
</dbReference>
<accession>A0AA40VVU2</accession>
<dbReference type="Proteomes" id="UP001165986">
    <property type="component" value="Unassembled WGS sequence"/>
</dbReference>
<keyword evidence="5" id="KW-0175">Coiled coil</keyword>
<dbReference type="Pfam" id="PF13700">
    <property type="entry name" value="DUF4158"/>
    <property type="match status" value="1"/>
</dbReference>
<sequence>MTSIERTAYPRFKRQLTAKELTDIYTPNKSEIAFAYATTKGESNILNLVCLLKSFQRLGYFPSLIEIPIKIVNHIRSNLKFSVDTVLGYENRKTMYRHRTAIREHLQVNQFNQTGLHIAIKAVNESATVMDNPADLMNVVIAELVKNRYELPGFNTLNRLVRRVRNVVNQRLFSLVLSRISSDYQERLLDLLERHPLEYQTSFNSLKQLPKSPTRNNINDFIVHLIWLDSLGDVKPILKDITTAKIHHFAAEARVLDAHEIKDFSLSKRITLILCLIYAAQVTARDSLVEMFLKQMRSINNDATKELELIKKRIQETQEKLVGVLTNVIHVFMEENQLTHEQADSHPEIEASDSYSSNSKEQIQELNLSTELTKNQEISLFNKLNNVFTQDGGAEQLLSECEAMNAYRGNNHFPLIWKFYKNHRRTFFRLVKALEFKSTTNEQSVIEALQFVLDNSHRRGEFLKASIELDFISEQWRKLVVVKQGEKTKFVRRHFEACIFYYLATELRSGDICVIGSEDYADYREQLLPWSDCLPLVDQYCENLGFPNTASFFTKTLKSWLTDTAAAVDAGYPNNHQFIINDEGEPILKKYQRNELSVAAKALIEKIEEQFPERNLIDIPRNVDYWTNFTRHFGPLSGSDPKIERATERYLLTTFTYGCNLGPTQAARHMRGIVTAKELAFVNRRHVTVDKLNAALVDIINRYNALNLPSVWGDGKSAAADGTKYELYEENLLSEYHIRYGGYGGIAYHHVSDTYVALFSQFISCGTWEAVHIIEGLLKNSSDIQPDTIHADTHGQSTPVFALAHMLGIKLMPRIRNWKDLNFYRPDKDTVYQHIDSLFSETIDWKRIETHWQDILQVVLSIQTGKVSSAILLRKLGNYSRKNRLYQAFQELGQVVRTVFLLQYISDMQMRKEITAVTNIVEAYHKFSKWFFFGGFGVVMKNDPIEQEKVIKYKDLVANAVLFQNVVDLTDILRDLQKQGYLISREDVAVVSPYITAHVKRFGDYLIDMETVPPSLDEVESLVLA</sequence>
<evidence type="ECO:0000259" key="7">
    <source>
        <dbReference type="Pfam" id="PF13700"/>
    </source>
</evidence>
<feature type="domain" description="DUF4158" evidence="7">
    <location>
        <begin position="1"/>
        <end position="164"/>
    </location>
</feature>
<evidence type="ECO:0000256" key="1">
    <source>
        <dbReference type="ARBA" id="ARBA00009402"/>
    </source>
</evidence>
<evidence type="ECO:0000256" key="5">
    <source>
        <dbReference type="SAM" id="Coils"/>
    </source>
</evidence>
<keyword evidence="9" id="KW-1185">Reference proteome</keyword>
<dbReference type="GO" id="GO:0003677">
    <property type="term" value="F:DNA binding"/>
    <property type="evidence" value="ECO:0007669"/>
    <property type="project" value="UniProtKB-KW"/>
</dbReference>
<evidence type="ECO:0000313" key="8">
    <source>
        <dbReference type="EMBL" id="MBD6621226.1"/>
    </source>
</evidence>
<evidence type="ECO:0000259" key="6">
    <source>
        <dbReference type="Pfam" id="PF01526"/>
    </source>
</evidence>
<comment type="caution">
    <text evidence="8">The sequence shown here is derived from an EMBL/GenBank/DDBJ whole genome shotgun (WGS) entry which is preliminary data.</text>
</comment>
<dbReference type="AlphaFoldDB" id="A0AA40VVU2"/>
<dbReference type="GO" id="GO:0006313">
    <property type="term" value="P:DNA transposition"/>
    <property type="evidence" value="ECO:0007669"/>
    <property type="project" value="InterPro"/>
</dbReference>
<proteinExistence type="inferred from homology"/>
<feature type="domain" description="Tn3 transposase DDE" evidence="6">
    <location>
        <begin position="619"/>
        <end position="1005"/>
    </location>
</feature>
<reference evidence="8" key="1">
    <citation type="submission" date="2019-07" db="EMBL/GenBank/DDBJ databases">
        <title>Toxilogical consequences of a new and cryptic species of cyanobacteria (Komarekiella delphini-convector) recovered from the epidermis of a bottlenose dolphin and 1500 ft. in the air.</title>
        <authorList>
            <person name="Brown A.O."/>
            <person name="Dvorak P."/>
            <person name="Villanueva C.D."/>
            <person name="Foss A.J."/>
            <person name="Garvey A.D."/>
            <person name="Gibson Q.A."/>
            <person name="Johansen J.R."/>
            <person name="Casamatta D.A."/>
        </authorList>
    </citation>
    <scope>NUCLEOTIDE SEQUENCE</scope>
    <source>
        <strain evidence="8">SJRDD-AB1</strain>
    </source>
</reference>
<dbReference type="InterPro" id="IPR025296">
    <property type="entry name" value="DUF4158"/>
</dbReference>
<dbReference type="Pfam" id="PF01526">
    <property type="entry name" value="DDE_Tnp_Tn3"/>
    <property type="match status" value="1"/>
</dbReference>
<dbReference type="InterPro" id="IPR047653">
    <property type="entry name" value="Tn3-like_transpos"/>
</dbReference>
<organism evidence="8 9">
    <name type="scientific">Komarekiella delphini-convector SJRDD-AB1</name>
    <dbReference type="NCBI Taxonomy" id="2593771"/>
    <lineage>
        <taxon>Bacteria</taxon>
        <taxon>Bacillati</taxon>
        <taxon>Cyanobacteriota</taxon>
        <taxon>Cyanophyceae</taxon>
        <taxon>Nostocales</taxon>
        <taxon>Nostocaceae</taxon>
        <taxon>Komarekiella</taxon>
        <taxon>Komarekiella delphini-convector</taxon>
    </lineage>
</organism>
<comment type="similarity">
    <text evidence="1">Belongs to the transposase 7 family.</text>
</comment>
<keyword evidence="4" id="KW-0233">DNA recombination</keyword>
<dbReference type="GO" id="GO:0004803">
    <property type="term" value="F:transposase activity"/>
    <property type="evidence" value="ECO:0007669"/>
    <property type="project" value="InterPro"/>
</dbReference>
<evidence type="ECO:0000256" key="2">
    <source>
        <dbReference type="ARBA" id="ARBA00022578"/>
    </source>
</evidence>
<keyword evidence="2" id="KW-0815">Transposition</keyword>
<evidence type="ECO:0000256" key="3">
    <source>
        <dbReference type="ARBA" id="ARBA00023125"/>
    </source>
</evidence>
<dbReference type="EMBL" id="VJXY01000135">
    <property type="protein sequence ID" value="MBD6621226.1"/>
    <property type="molecule type" value="Genomic_DNA"/>
</dbReference>
<dbReference type="RefSeq" id="WP_191762546.1">
    <property type="nucleotide sequence ID" value="NZ_VJXY01000135.1"/>
</dbReference>